<dbReference type="InterPro" id="IPR050905">
    <property type="entry name" value="Plant_NBS-LRR"/>
</dbReference>
<sequence>MLVGFPRLEYLSIKGLHKLTSIWHNQLAPDSFCKLIQFRVQSCSSLKHILVCGILKRLHSLQELRVLACESVEAVFEVEGKSGGDYNQSEIFIFRNLTKVAISGCKRLKYVFPVSVAKLLEKLEKLWIFHCEILEQNRC</sequence>
<reference evidence="3" key="1">
    <citation type="submission" date="2020-03" db="EMBL/GenBank/DDBJ databases">
        <title>A high-quality chromosome-level genome assembly of a woody plant with both climbing and erect habits, Rhamnella rubrinervis.</title>
        <authorList>
            <person name="Lu Z."/>
            <person name="Yang Y."/>
            <person name="Zhu X."/>
            <person name="Sun Y."/>
        </authorList>
    </citation>
    <scope>NUCLEOTIDE SEQUENCE</scope>
    <source>
        <strain evidence="3">BYM</strain>
        <tissue evidence="3">Leaf</tissue>
    </source>
</reference>
<dbReference type="InterPro" id="IPR032675">
    <property type="entry name" value="LRR_dom_sf"/>
</dbReference>
<organism evidence="3 4">
    <name type="scientific">Rhamnella rubrinervis</name>
    <dbReference type="NCBI Taxonomy" id="2594499"/>
    <lineage>
        <taxon>Eukaryota</taxon>
        <taxon>Viridiplantae</taxon>
        <taxon>Streptophyta</taxon>
        <taxon>Embryophyta</taxon>
        <taxon>Tracheophyta</taxon>
        <taxon>Spermatophyta</taxon>
        <taxon>Magnoliopsida</taxon>
        <taxon>eudicotyledons</taxon>
        <taxon>Gunneridae</taxon>
        <taxon>Pentapetalae</taxon>
        <taxon>rosids</taxon>
        <taxon>fabids</taxon>
        <taxon>Rosales</taxon>
        <taxon>Rhamnaceae</taxon>
        <taxon>rhamnoid group</taxon>
        <taxon>Rhamneae</taxon>
        <taxon>Rhamnella</taxon>
    </lineage>
</organism>
<evidence type="ECO:0000313" key="4">
    <source>
        <dbReference type="Proteomes" id="UP000796880"/>
    </source>
</evidence>
<dbReference type="SUPFAM" id="SSF52047">
    <property type="entry name" value="RNI-like"/>
    <property type="match status" value="1"/>
</dbReference>
<dbReference type="Pfam" id="PF23247">
    <property type="entry name" value="LRR_RPS2"/>
    <property type="match status" value="2"/>
</dbReference>
<proteinExistence type="predicted"/>
<dbReference type="Gene3D" id="3.80.10.10">
    <property type="entry name" value="Ribonuclease Inhibitor"/>
    <property type="match status" value="1"/>
</dbReference>
<feature type="domain" description="Disease resistance protein At4g27190-like leucine-rich repeats" evidence="2">
    <location>
        <begin position="88"/>
        <end position="132"/>
    </location>
</feature>
<keyword evidence="1" id="KW-0611">Plant defense</keyword>
<evidence type="ECO:0000259" key="2">
    <source>
        <dbReference type="Pfam" id="PF23247"/>
    </source>
</evidence>
<dbReference type="AlphaFoldDB" id="A0A8K0H8Y2"/>
<name>A0A8K0H8Y2_9ROSA</name>
<protein>
    <recommendedName>
        <fullName evidence="2">Disease resistance protein At4g27190-like leucine-rich repeats domain-containing protein</fullName>
    </recommendedName>
</protein>
<evidence type="ECO:0000256" key="1">
    <source>
        <dbReference type="ARBA" id="ARBA00022821"/>
    </source>
</evidence>
<keyword evidence="4" id="KW-1185">Reference proteome</keyword>
<dbReference type="PANTHER" id="PTHR33463">
    <property type="entry name" value="NB-ARC DOMAIN-CONTAINING PROTEIN-RELATED"/>
    <property type="match status" value="1"/>
</dbReference>
<dbReference type="OrthoDB" id="1683851at2759"/>
<dbReference type="Proteomes" id="UP000796880">
    <property type="component" value="Unassembled WGS sequence"/>
</dbReference>
<evidence type="ECO:0000313" key="3">
    <source>
        <dbReference type="EMBL" id="KAF3447926.1"/>
    </source>
</evidence>
<feature type="domain" description="Disease resistance protein At4g27190-like leucine-rich repeats" evidence="2">
    <location>
        <begin position="10"/>
        <end position="84"/>
    </location>
</feature>
<dbReference type="InterPro" id="IPR057135">
    <property type="entry name" value="At4g27190-like_LRR"/>
</dbReference>
<gene>
    <name evidence="3" type="ORF">FNV43_RR08633</name>
</gene>
<accession>A0A8K0H8Y2</accession>
<dbReference type="EMBL" id="VOIH02000004">
    <property type="protein sequence ID" value="KAF3447926.1"/>
    <property type="molecule type" value="Genomic_DNA"/>
</dbReference>
<comment type="caution">
    <text evidence="3">The sequence shown here is derived from an EMBL/GenBank/DDBJ whole genome shotgun (WGS) entry which is preliminary data.</text>
</comment>